<sequence length="231" mass="25487">MEDFFAIKCRNCGGPMYSHQATRGFECAYCGTSEPWGEGAAGQDSIVKFRHQPLQMVNGLIKLPQVSRLEPPKESDWYFFKPYWRNMSLAEWIVNEDPATAGEFERATTVSIPCPFCGAAFEGESTQSVFECPSCGNKIGATDLLQPGTFSKYLSIGTGSEYIPDQAIPCRISEQQARANARELVRQHPDLFAGHSVEDAIDNQMVLAYAAVSLADLRIIASYPGKKLQKG</sequence>
<protein>
    <submittedName>
        <fullName evidence="1">Uncharacterized protein</fullName>
    </submittedName>
</protein>
<name>A0A6N6NRV2_9ACTN</name>
<dbReference type="GeneID" id="98657684"/>
<accession>A0A6N6NRV2</accession>
<dbReference type="AlphaFoldDB" id="A0A6N6NRV2"/>
<dbReference type="OrthoDB" id="3182597at2"/>
<gene>
    <name evidence="1" type="ORF">F8C90_04590</name>
</gene>
<reference evidence="1 2" key="1">
    <citation type="submission" date="2019-09" db="EMBL/GenBank/DDBJ databases">
        <title>Whole genome shotgun sequencing (WGS) of Ellagibacter isourolithinifaciens DSM 104140(T) and Adlercreutzia muris DSM 29508(T).</title>
        <authorList>
            <person name="Stoll D.A."/>
            <person name="Danylec N."/>
            <person name="Huch M."/>
        </authorList>
    </citation>
    <scope>NUCLEOTIDE SEQUENCE [LARGE SCALE GENOMIC DNA]</scope>
    <source>
        <strain evidence="1 2">DSM 104140</strain>
    </source>
</reference>
<evidence type="ECO:0000313" key="2">
    <source>
        <dbReference type="Proteomes" id="UP000468668"/>
    </source>
</evidence>
<dbReference type="Proteomes" id="UP000468668">
    <property type="component" value="Unassembled WGS sequence"/>
</dbReference>
<keyword evidence="2" id="KW-1185">Reference proteome</keyword>
<proteinExistence type="predicted"/>
<dbReference type="EMBL" id="WAJR01000008">
    <property type="protein sequence ID" value="KAB1640866.1"/>
    <property type="molecule type" value="Genomic_DNA"/>
</dbReference>
<evidence type="ECO:0000313" key="1">
    <source>
        <dbReference type="EMBL" id="KAB1640866.1"/>
    </source>
</evidence>
<comment type="caution">
    <text evidence="1">The sequence shown here is derived from an EMBL/GenBank/DDBJ whole genome shotgun (WGS) entry which is preliminary data.</text>
</comment>
<organism evidence="1 2">
    <name type="scientific">Ellagibacter isourolithinifaciens</name>
    <dbReference type="NCBI Taxonomy" id="2137581"/>
    <lineage>
        <taxon>Bacteria</taxon>
        <taxon>Bacillati</taxon>
        <taxon>Actinomycetota</taxon>
        <taxon>Coriobacteriia</taxon>
        <taxon>Eggerthellales</taxon>
        <taxon>Eggerthellaceae</taxon>
        <taxon>Ellagibacter</taxon>
    </lineage>
</organism>
<dbReference type="RefSeq" id="WP_158049285.1">
    <property type="nucleotide sequence ID" value="NZ_WAJR01000008.1"/>
</dbReference>